<feature type="region of interest" description="Disordered" evidence="4">
    <location>
        <begin position="78"/>
        <end position="286"/>
    </location>
</feature>
<dbReference type="GO" id="GO:0005634">
    <property type="term" value="C:nucleus"/>
    <property type="evidence" value="ECO:0007669"/>
    <property type="project" value="TreeGrafter"/>
</dbReference>
<feature type="compositionally biased region" description="Acidic residues" evidence="4">
    <location>
        <begin position="264"/>
        <end position="284"/>
    </location>
</feature>
<evidence type="ECO:0000313" key="6">
    <source>
        <dbReference type="EnsemblMetazoa" id="AMAM020423-PA"/>
    </source>
</evidence>
<dbReference type="EnsemblMetazoa" id="AMAM020423-RA">
    <property type="protein sequence ID" value="AMAM020423-PA"/>
    <property type="gene ID" value="AMAM020423"/>
</dbReference>
<proteinExistence type="predicted"/>
<reference evidence="7" key="1">
    <citation type="submission" date="2013-09" db="EMBL/GenBank/DDBJ databases">
        <title>The Genome Sequence of Anopheles maculatus species B.</title>
        <authorList>
            <consortium name="The Broad Institute Genomics Platform"/>
            <person name="Neafsey D.E."/>
            <person name="Besansky N."/>
            <person name="Howell P."/>
            <person name="Walton C."/>
            <person name="Young S.K."/>
            <person name="Zeng Q."/>
            <person name="Gargeya S."/>
            <person name="Fitzgerald M."/>
            <person name="Haas B."/>
            <person name="Abouelleil A."/>
            <person name="Allen A.W."/>
            <person name="Alvarado L."/>
            <person name="Arachchi H.M."/>
            <person name="Berlin A.M."/>
            <person name="Chapman S.B."/>
            <person name="Gainer-Dewar J."/>
            <person name="Goldberg J."/>
            <person name="Griggs A."/>
            <person name="Gujja S."/>
            <person name="Hansen M."/>
            <person name="Howarth C."/>
            <person name="Imamovic A."/>
            <person name="Ireland A."/>
            <person name="Larimer J."/>
            <person name="McCowan C."/>
            <person name="Murphy C."/>
            <person name="Pearson M."/>
            <person name="Poon T.W."/>
            <person name="Priest M."/>
            <person name="Roberts A."/>
            <person name="Saif S."/>
            <person name="Shea T."/>
            <person name="Sisk P."/>
            <person name="Sykes S."/>
            <person name="Wortman J."/>
            <person name="Nusbaum C."/>
            <person name="Birren B."/>
        </authorList>
    </citation>
    <scope>NUCLEOTIDE SEQUENCE [LARGE SCALE GENOMIC DNA]</scope>
    <source>
        <strain evidence="7">maculatus3</strain>
    </source>
</reference>
<dbReference type="CDD" id="cd16100">
    <property type="entry name" value="ARID"/>
    <property type="match status" value="1"/>
</dbReference>
<feature type="compositionally biased region" description="Acidic residues" evidence="4">
    <location>
        <begin position="233"/>
        <end position="247"/>
    </location>
</feature>
<evidence type="ECO:0000313" key="7">
    <source>
        <dbReference type="Proteomes" id="UP000075901"/>
    </source>
</evidence>
<feature type="domain" description="ARID" evidence="5">
    <location>
        <begin position="294"/>
        <end position="373"/>
    </location>
</feature>
<dbReference type="InterPro" id="IPR001606">
    <property type="entry name" value="ARID_dom"/>
</dbReference>
<evidence type="ECO:0000256" key="4">
    <source>
        <dbReference type="SAM" id="MobiDB-lite"/>
    </source>
</evidence>
<keyword evidence="2" id="KW-0804">Transcription</keyword>
<dbReference type="GO" id="GO:0006357">
    <property type="term" value="P:regulation of transcription by RNA polymerase II"/>
    <property type="evidence" value="ECO:0007669"/>
    <property type="project" value="TreeGrafter"/>
</dbReference>
<feature type="compositionally biased region" description="Acidic residues" evidence="4">
    <location>
        <begin position="104"/>
        <end position="114"/>
    </location>
</feature>
<dbReference type="PANTHER" id="PTHR13964:SF44">
    <property type="entry name" value="ARID DOMAIN-CONTAINING PROTEIN"/>
    <property type="match status" value="1"/>
</dbReference>
<dbReference type="AlphaFoldDB" id="A0A182T663"/>
<dbReference type="PANTHER" id="PTHR13964">
    <property type="entry name" value="RBP-RELATED"/>
    <property type="match status" value="1"/>
</dbReference>
<reference evidence="6" key="2">
    <citation type="submission" date="2020-05" db="UniProtKB">
        <authorList>
            <consortium name="EnsemblMetazoa"/>
        </authorList>
    </citation>
    <scope>IDENTIFICATION</scope>
    <source>
        <strain evidence="6">maculatus3</strain>
    </source>
</reference>
<feature type="compositionally biased region" description="Basic residues" evidence="4">
    <location>
        <begin position="179"/>
        <end position="207"/>
    </location>
</feature>
<organism evidence="6 7">
    <name type="scientific">Anopheles maculatus</name>
    <dbReference type="NCBI Taxonomy" id="74869"/>
    <lineage>
        <taxon>Eukaryota</taxon>
        <taxon>Metazoa</taxon>
        <taxon>Ecdysozoa</taxon>
        <taxon>Arthropoda</taxon>
        <taxon>Hexapoda</taxon>
        <taxon>Insecta</taxon>
        <taxon>Pterygota</taxon>
        <taxon>Neoptera</taxon>
        <taxon>Endopterygota</taxon>
        <taxon>Diptera</taxon>
        <taxon>Nematocera</taxon>
        <taxon>Culicoidea</taxon>
        <taxon>Culicidae</taxon>
        <taxon>Anophelinae</taxon>
        <taxon>Anopheles</taxon>
        <taxon>Anopheles maculatus group</taxon>
    </lineage>
</organism>
<accession>A0A182T663</accession>
<dbReference type="InterPro" id="IPR036431">
    <property type="entry name" value="ARID_dom_sf"/>
</dbReference>
<dbReference type="VEuPathDB" id="VectorBase:AMAM020423"/>
<dbReference type="Proteomes" id="UP000075901">
    <property type="component" value="Unassembled WGS sequence"/>
</dbReference>
<evidence type="ECO:0000256" key="3">
    <source>
        <dbReference type="ARBA" id="ARBA00023242"/>
    </source>
</evidence>
<feature type="compositionally biased region" description="Basic residues" evidence="4">
    <location>
        <begin position="78"/>
        <end position="89"/>
    </location>
</feature>
<dbReference type="SMART" id="SM01014">
    <property type="entry name" value="ARID"/>
    <property type="match status" value="1"/>
</dbReference>
<evidence type="ECO:0000256" key="2">
    <source>
        <dbReference type="ARBA" id="ARBA00023163"/>
    </source>
</evidence>
<feature type="compositionally biased region" description="Low complexity" evidence="4">
    <location>
        <begin position="214"/>
        <end position="227"/>
    </location>
</feature>
<keyword evidence="3" id="KW-0539">Nucleus</keyword>
<keyword evidence="7" id="KW-1185">Reference proteome</keyword>
<name>A0A182T663_9DIPT</name>
<sequence length="373" mass="41263">ENIVSKVAVLSFSRYCRYRALLKRLEGVQHAWLRNALVETLGGFVAPVPDMRIMFCKETFDYPELETHELLCNHLAPKLKGRPRGKRKKTLSDSSQYTKKEGCSDESESNESDVSDYSYSKVSPGKKVIDLHPTPRYNPRPSRGSSQTKQEPISVVISASAGTVKPSTGNNNNNNHLSQRNRSKSTSKTKTSKKSKSSATKAGRKVGRPGGSGKKSSSSSSNSSLAAAGGGGESEEDEEEVDEDGEDGGSSSARGASKDRDREDDADEDEEEMDYEEDEEEEDDNLFRVNERMNSAEREFLQRLQEFLDPRALQYADSQASSLKNVSLYAVYAKVQKIGGYSAVTDKEVWNQLLQGTGADNGILSRRKYEKII</sequence>
<dbReference type="Gene3D" id="1.10.150.60">
    <property type="entry name" value="ARID DNA-binding domain"/>
    <property type="match status" value="1"/>
</dbReference>
<dbReference type="PROSITE" id="PS51011">
    <property type="entry name" value="ARID"/>
    <property type="match status" value="1"/>
</dbReference>
<dbReference type="SUPFAM" id="SSF46774">
    <property type="entry name" value="ARID-like"/>
    <property type="match status" value="1"/>
</dbReference>
<dbReference type="GO" id="GO:0000976">
    <property type="term" value="F:transcription cis-regulatory region binding"/>
    <property type="evidence" value="ECO:0007669"/>
    <property type="project" value="TreeGrafter"/>
</dbReference>
<dbReference type="InterPro" id="IPR051232">
    <property type="entry name" value="ARID/SWI1_ChromRemod"/>
</dbReference>
<keyword evidence="1" id="KW-0805">Transcription regulation</keyword>
<protein>
    <recommendedName>
        <fullName evidence="5">ARID domain-containing protein</fullName>
    </recommendedName>
</protein>
<evidence type="ECO:0000256" key="1">
    <source>
        <dbReference type="ARBA" id="ARBA00023015"/>
    </source>
</evidence>
<evidence type="ECO:0000259" key="5">
    <source>
        <dbReference type="PROSITE" id="PS51011"/>
    </source>
</evidence>
<dbReference type="Pfam" id="PF01388">
    <property type="entry name" value="ARID"/>
    <property type="match status" value="1"/>
</dbReference>